<evidence type="ECO:0000313" key="2">
    <source>
        <dbReference type="Proteomes" id="UP000036902"/>
    </source>
</evidence>
<dbReference type="Pfam" id="PF23148">
    <property type="entry name" value="Gp77"/>
    <property type="match status" value="1"/>
</dbReference>
<dbReference type="InterPro" id="IPR056928">
    <property type="entry name" value="Gp77-like"/>
</dbReference>
<dbReference type="AlphaFoldDB" id="A0A127K454"/>
<accession>A0A127K454</accession>
<dbReference type="EMBL" id="CP014646">
    <property type="protein sequence ID" value="AMO36739.1"/>
    <property type="molecule type" value="Genomic_DNA"/>
</dbReference>
<dbReference type="RefSeq" id="WP_048702865.1">
    <property type="nucleotide sequence ID" value="NZ_CP014646.1"/>
</dbReference>
<organism evidence="1 2">
    <name type="scientific">Thauera humireducens</name>
    <dbReference type="NCBI Taxonomy" id="1134435"/>
    <lineage>
        <taxon>Bacteria</taxon>
        <taxon>Pseudomonadati</taxon>
        <taxon>Pseudomonadota</taxon>
        <taxon>Betaproteobacteria</taxon>
        <taxon>Rhodocyclales</taxon>
        <taxon>Zoogloeaceae</taxon>
        <taxon>Thauera</taxon>
    </lineage>
</organism>
<reference evidence="2" key="1">
    <citation type="submission" date="2016-03" db="EMBL/GenBank/DDBJ databases">
        <authorList>
            <person name="Ma C."/>
            <person name="Zhou S."/>
            <person name="Yang G."/>
        </authorList>
    </citation>
    <scope>NUCLEOTIDE SEQUENCE [LARGE SCALE GENOMIC DNA]</scope>
    <source>
        <strain evidence="2">SgZ-1</strain>
    </source>
</reference>
<evidence type="ECO:0000313" key="1">
    <source>
        <dbReference type="EMBL" id="AMO36739.1"/>
    </source>
</evidence>
<name>A0A127K454_9RHOO</name>
<protein>
    <submittedName>
        <fullName evidence="1">Uncharacterized protein</fullName>
    </submittedName>
</protein>
<proteinExistence type="predicted"/>
<dbReference type="KEGG" id="thu:AC731_007150"/>
<gene>
    <name evidence="1" type="ORF">AC731_007150</name>
</gene>
<sequence length="102" mass="10511">MITRLPEKRPAEAVTITFRFTRELPAGVSLLPTADVAVAVRKGEDAAPGAMLAGAPAVSGPAVLARIMGGVEGTEYLLTCTADTSAGDRIQLEAILPVALPR</sequence>
<dbReference type="STRING" id="1134435.AC731_007150"/>
<dbReference type="Proteomes" id="UP000036902">
    <property type="component" value="Chromosome"/>
</dbReference>
<keyword evidence="2" id="KW-1185">Reference proteome</keyword>